<dbReference type="Gene3D" id="2.40.50.40">
    <property type="match status" value="1"/>
</dbReference>
<dbReference type="InterPro" id="IPR016197">
    <property type="entry name" value="Chromo-like_dom_sf"/>
</dbReference>
<sequence>MEVSVAMTGKKGGIQQTRKHLADSTSGLEEYLIEDIITMRWTKGHRERLVRWKGNGAKDDTGAVMEHQVRMKLLISGIFTVYLMIL</sequence>
<reference evidence="1 2" key="1">
    <citation type="journal article" date="2015" name="Genome Biol. Evol.">
        <title>Comparative Genomics of a Bacterivorous Green Alga Reveals Evolutionary Causalities and Consequences of Phago-Mixotrophic Mode of Nutrition.</title>
        <authorList>
            <person name="Burns J.A."/>
            <person name="Paasch A."/>
            <person name="Narechania A."/>
            <person name="Kim E."/>
        </authorList>
    </citation>
    <scope>NUCLEOTIDE SEQUENCE [LARGE SCALE GENOMIC DNA]</scope>
    <source>
        <strain evidence="1 2">PLY_AMNH</strain>
    </source>
</reference>
<dbReference type="AlphaFoldDB" id="A0AAE0BXW4"/>
<dbReference type="Proteomes" id="UP001190700">
    <property type="component" value="Unassembled WGS sequence"/>
</dbReference>
<evidence type="ECO:0000313" key="1">
    <source>
        <dbReference type="EMBL" id="KAK3244786.1"/>
    </source>
</evidence>
<dbReference type="CDD" id="cd00024">
    <property type="entry name" value="CD_CSD"/>
    <property type="match status" value="1"/>
</dbReference>
<gene>
    <name evidence="1" type="ORF">CYMTET_45621</name>
</gene>
<organism evidence="1 2">
    <name type="scientific">Cymbomonas tetramitiformis</name>
    <dbReference type="NCBI Taxonomy" id="36881"/>
    <lineage>
        <taxon>Eukaryota</taxon>
        <taxon>Viridiplantae</taxon>
        <taxon>Chlorophyta</taxon>
        <taxon>Pyramimonadophyceae</taxon>
        <taxon>Pyramimonadales</taxon>
        <taxon>Pyramimonadaceae</taxon>
        <taxon>Cymbomonas</taxon>
    </lineage>
</organism>
<comment type="caution">
    <text evidence="1">The sequence shown here is derived from an EMBL/GenBank/DDBJ whole genome shotgun (WGS) entry which is preliminary data.</text>
</comment>
<proteinExistence type="predicted"/>
<keyword evidence="2" id="KW-1185">Reference proteome</keyword>
<dbReference type="EMBL" id="LGRX02031417">
    <property type="protein sequence ID" value="KAK3244786.1"/>
    <property type="molecule type" value="Genomic_DNA"/>
</dbReference>
<accession>A0AAE0BXW4</accession>
<evidence type="ECO:0000313" key="2">
    <source>
        <dbReference type="Proteomes" id="UP001190700"/>
    </source>
</evidence>
<protein>
    <recommendedName>
        <fullName evidence="3">Chromo domain-containing protein</fullName>
    </recommendedName>
</protein>
<evidence type="ECO:0008006" key="3">
    <source>
        <dbReference type="Google" id="ProtNLM"/>
    </source>
</evidence>
<name>A0AAE0BXW4_9CHLO</name>
<dbReference type="SUPFAM" id="SSF54160">
    <property type="entry name" value="Chromo domain-like"/>
    <property type="match status" value="1"/>
</dbReference>